<dbReference type="InterPro" id="IPR050428">
    <property type="entry name" value="TCS_sensor_his_kinase"/>
</dbReference>
<protein>
    <recommendedName>
        <fullName evidence="3">histidine kinase</fullName>
        <ecNumber evidence="3">2.7.13.3</ecNumber>
    </recommendedName>
</protein>
<evidence type="ECO:0000256" key="9">
    <source>
        <dbReference type="ARBA" id="ARBA00023012"/>
    </source>
</evidence>
<dbReference type="Pfam" id="PF00512">
    <property type="entry name" value="HisKA"/>
    <property type="match status" value="1"/>
</dbReference>
<evidence type="ECO:0000256" key="7">
    <source>
        <dbReference type="ARBA" id="ARBA00022777"/>
    </source>
</evidence>
<dbReference type="GO" id="GO:0016301">
    <property type="term" value="F:kinase activity"/>
    <property type="evidence" value="ECO:0007669"/>
    <property type="project" value="UniProtKB-KW"/>
</dbReference>
<evidence type="ECO:0000256" key="5">
    <source>
        <dbReference type="ARBA" id="ARBA00022679"/>
    </source>
</evidence>
<dbReference type="RefSeq" id="WP_377121699.1">
    <property type="nucleotide sequence ID" value="NZ_JBHRSD010000010.1"/>
</dbReference>
<evidence type="ECO:0000256" key="4">
    <source>
        <dbReference type="ARBA" id="ARBA00022553"/>
    </source>
</evidence>
<dbReference type="Proteomes" id="UP001595453">
    <property type="component" value="Unassembled WGS sequence"/>
</dbReference>
<feature type="transmembrane region" description="Helical" evidence="11">
    <location>
        <begin position="177"/>
        <end position="201"/>
    </location>
</feature>
<gene>
    <name evidence="14" type="ORF">ACFOEE_05435</name>
</gene>
<evidence type="ECO:0000313" key="15">
    <source>
        <dbReference type="Proteomes" id="UP001595453"/>
    </source>
</evidence>
<keyword evidence="9" id="KW-0902">Two-component regulatory system</keyword>
<dbReference type="SMART" id="SM00304">
    <property type="entry name" value="HAMP"/>
    <property type="match status" value="1"/>
</dbReference>
<keyword evidence="5" id="KW-0808">Transferase</keyword>
<keyword evidence="7 14" id="KW-0418">Kinase</keyword>
<dbReference type="InterPro" id="IPR003661">
    <property type="entry name" value="HisK_dim/P_dom"/>
</dbReference>
<dbReference type="PROSITE" id="PS50109">
    <property type="entry name" value="HIS_KIN"/>
    <property type="match status" value="1"/>
</dbReference>
<dbReference type="Gene3D" id="3.30.565.10">
    <property type="entry name" value="Histidine kinase-like ATPase, C-terminal domain"/>
    <property type="match status" value="1"/>
</dbReference>
<evidence type="ECO:0000256" key="6">
    <source>
        <dbReference type="ARBA" id="ARBA00022692"/>
    </source>
</evidence>
<dbReference type="SMART" id="SM00387">
    <property type="entry name" value="HATPase_c"/>
    <property type="match status" value="1"/>
</dbReference>
<comment type="catalytic activity">
    <reaction evidence="1">
        <text>ATP + protein L-histidine = ADP + protein N-phospho-L-histidine.</text>
        <dbReference type="EC" id="2.7.13.3"/>
    </reaction>
</comment>
<dbReference type="PROSITE" id="PS50885">
    <property type="entry name" value="HAMP"/>
    <property type="match status" value="1"/>
</dbReference>
<dbReference type="EMBL" id="JBHRSD010000010">
    <property type="protein sequence ID" value="MFC3031952.1"/>
    <property type="molecule type" value="Genomic_DNA"/>
</dbReference>
<evidence type="ECO:0000256" key="8">
    <source>
        <dbReference type="ARBA" id="ARBA00022989"/>
    </source>
</evidence>
<dbReference type="Pfam" id="PF00672">
    <property type="entry name" value="HAMP"/>
    <property type="match status" value="1"/>
</dbReference>
<reference evidence="15" key="1">
    <citation type="journal article" date="2019" name="Int. J. Syst. Evol. Microbiol.">
        <title>The Global Catalogue of Microorganisms (GCM) 10K type strain sequencing project: providing services to taxonomists for standard genome sequencing and annotation.</title>
        <authorList>
            <consortium name="The Broad Institute Genomics Platform"/>
            <consortium name="The Broad Institute Genome Sequencing Center for Infectious Disease"/>
            <person name="Wu L."/>
            <person name="Ma J."/>
        </authorList>
    </citation>
    <scope>NUCLEOTIDE SEQUENCE [LARGE SCALE GENOMIC DNA]</scope>
    <source>
        <strain evidence="15">KCTC 42730</strain>
    </source>
</reference>
<comment type="subcellular location">
    <subcellularLocation>
        <location evidence="2">Membrane</location>
        <topology evidence="2">Multi-pass membrane protein</topology>
    </subcellularLocation>
</comment>
<dbReference type="InterPro" id="IPR004358">
    <property type="entry name" value="Sig_transdc_His_kin-like_C"/>
</dbReference>
<dbReference type="SMART" id="SM00388">
    <property type="entry name" value="HisKA"/>
    <property type="match status" value="1"/>
</dbReference>
<accession>A0ABV7CH94</accession>
<dbReference type="PANTHER" id="PTHR45436">
    <property type="entry name" value="SENSOR HISTIDINE KINASE YKOH"/>
    <property type="match status" value="1"/>
</dbReference>
<keyword evidence="6 11" id="KW-0812">Transmembrane</keyword>
<organism evidence="14 15">
    <name type="scientific">Pseudoalteromonas fenneropenaei</name>
    <dbReference type="NCBI Taxonomy" id="1737459"/>
    <lineage>
        <taxon>Bacteria</taxon>
        <taxon>Pseudomonadati</taxon>
        <taxon>Pseudomonadota</taxon>
        <taxon>Gammaproteobacteria</taxon>
        <taxon>Alteromonadales</taxon>
        <taxon>Pseudoalteromonadaceae</taxon>
        <taxon>Pseudoalteromonas</taxon>
    </lineage>
</organism>
<dbReference type="InterPro" id="IPR036890">
    <property type="entry name" value="HATPase_C_sf"/>
</dbReference>
<dbReference type="Pfam" id="PF02518">
    <property type="entry name" value="HATPase_c"/>
    <property type="match status" value="1"/>
</dbReference>
<dbReference type="InterPro" id="IPR003660">
    <property type="entry name" value="HAMP_dom"/>
</dbReference>
<evidence type="ECO:0000259" key="12">
    <source>
        <dbReference type="PROSITE" id="PS50109"/>
    </source>
</evidence>
<dbReference type="PANTHER" id="PTHR45436:SF15">
    <property type="entry name" value="SENSOR HISTIDINE KINASE CUSS"/>
    <property type="match status" value="1"/>
</dbReference>
<sequence length="462" mass="51123">MNFKTNSLANRLFLHFVLISGGLFAAIILVFYLISYRFSDVALEMSFKGMSEDIVEQLSLAEDGRIVFEANNLVEKWGFDALYNNLGFRVVDLRSGAMLFSSTPHDAVQPLVNALSKDLRIGFNQNLNGASAYRTKLQLNYPPNLHTSQPELVLDLIRSDLLGALANEAVMPAMTNVAVLTMAAAFIVFVVVSLKSVGYLVRPVEVLSRQLGSIKPNQLNRRLNVAHLPAEIAPLVTALNQAMQRVEEGFEEQKRFVANAAHELRTPLAVMQTRIEVVKDLATVKKELLNDIGYMSRIVEQLLDLSRAQNKAAYEPTQVSLNDIAIDVCMLLAPLAVSNYKELEFQKAEPDSIVLGDKGALTVMAKNLIENAIKHSKPHAHITVQIVQNRFMVKDSGPGIHEADRAMIFERFWRKSQSNSGSSGLGLAIVHEIAIAHQATILLESPNEMGGSSFVIEFKRDV</sequence>
<evidence type="ECO:0000259" key="13">
    <source>
        <dbReference type="PROSITE" id="PS50885"/>
    </source>
</evidence>
<dbReference type="SUPFAM" id="SSF55874">
    <property type="entry name" value="ATPase domain of HSP90 chaperone/DNA topoisomerase II/histidine kinase"/>
    <property type="match status" value="1"/>
</dbReference>
<evidence type="ECO:0000256" key="11">
    <source>
        <dbReference type="SAM" id="Phobius"/>
    </source>
</evidence>
<feature type="domain" description="HAMP" evidence="13">
    <location>
        <begin position="198"/>
        <end position="251"/>
    </location>
</feature>
<comment type="caution">
    <text evidence="14">The sequence shown here is derived from an EMBL/GenBank/DDBJ whole genome shotgun (WGS) entry which is preliminary data.</text>
</comment>
<evidence type="ECO:0000256" key="2">
    <source>
        <dbReference type="ARBA" id="ARBA00004141"/>
    </source>
</evidence>
<evidence type="ECO:0000313" key="14">
    <source>
        <dbReference type="EMBL" id="MFC3031952.1"/>
    </source>
</evidence>
<dbReference type="InterPro" id="IPR003594">
    <property type="entry name" value="HATPase_dom"/>
</dbReference>
<dbReference type="CDD" id="cd00075">
    <property type="entry name" value="HATPase"/>
    <property type="match status" value="1"/>
</dbReference>
<evidence type="ECO:0000256" key="1">
    <source>
        <dbReference type="ARBA" id="ARBA00000085"/>
    </source>
</evidence>
<dbReference type="InterPro" id="IPR005467">
    <property type="entry name" value="His_kinase_dom"/>
</dbReference>
<evidence type="ECO:0000256" key="3">
    <source>
        <dbReference type="ARBA" id="ARBA00012438"/>
    </source>
</evidence>
<keyword evidence="10 11" id="KW-0472">Membrane</keyword>
<keyword evidence="15" id="KW-1185">Reference proteome</keyword>
<dbReference type="PRINTS" id="PR00344">
    <property type="entry name" value="BCTRLSENSOR"/>
</dbReference>
<name>A0ABV7CH94_9GAMM</name>
<keyword evidence="8 11" id="KW-1133">Transmembrane helix</keyword>
<keyword evidence="4" id="KW-0597">Phosphoprotein</keyword>
<dbReference type="SUPFAM" id="SSF47384">
    <property type="entry name" value="Homodimeric domain of signal transducing histidine kinase"/>
    <property type="match status" value="1"/>
</dbReference>
<dbReference type="Gene3D" id="1.10.287.130">
    <property type="match status" value="1"/>
</dbReference>
<dbReference type="EC" id="2.7.13.3" evidence="3"/>
<dbReference type="InterPro" id="IPR036097">
    <property type="entry name" value="HisK_dim/P_sf"/>
</dbReference>
<proteinExistence type="predicted"/>
<evidence type="ECO:0000256" key="10">
    <source>
        <dbReference type="ARBA" id="ARBA00023136"/>
    </source>
</evidence>
<feature type="transmembrane region" description="Helical" evidence="11">
    <location>
        <begin position="12"/>
        <end position="34"/>
    </location>
</feature>
<feature type="domain" description="Histidine kinase" evidence="12">
    <location>
        <begin position="259"/>
        <end position="462"/>
    </location>
</feature>
<dbReference type="CDD" id="cd00082">
    <property type="entry name" value="HisKA"/>
    <property type="match status" value="1"/>
</dbReference>